<accession>A0A9P4HI38</accession>
<keyword evidence="2" id="KW-0472">Membrane</keyword>
<evidence type="ECO:0000256" key="2">
    <source>
        <dbReference type="SAM" id="Phobius"/>
    </source>
</evidence>
<feature type="region of interest" description="Disordered" evidence="1">
    <location>
        <begin position="35"/>
        <end position="55"/>
    </location>
</feature>
<organism evidence="3 4">
    <name type="scientific">Setomelanomma holmii</name>
    <dbReference type="NCBI Taxonomy" id="210430"/>
    <lineage>
        <taxon>Eukaryota</taxon>
        <taxon>Fungi</taxon>
        <taxon>Dikarya</taxon>
        <taxon>Ascomycota</taxon>
        <taxon>Pezizomycotina</taxon>
        <taxon>Dothideomycetes</taxon>
        <taxon>Pleosporomycetidae</taxon>
        <taxon>Pleosporales</taxon>
        <taxon>Pleosporineae</taxon>
        <taxon>Phaeosphaeriaceae</taxon>
        <taxon>Setomelanomma</taxon>
    </lineage>
</organism>
<feature type="transmembrane region" description="Helical" evidence="2">
    <location>
        <begin position="153"/>
        <end position="172"/>
    </location>
</feature>
<feature type="transmembrane region" description="Helical" evidence="2">
    <location>
        <begin position="178"/>
        <end position="196"/>
    </location>
</feature>
<keyword evidence="2" id="KW-0812">Transmembrane</keyword>
<evidence type="ECO:0000313" key="3">
    <source>
        <dbReference type="EMBL" id="KAF2033441.1"/>
    </source>
</evidence>
<reference evidence="3" key="1">
    <citation type="journal article" date="2020" name="Stud. Mycol.">
        <title>101 Dothideomycetes genomes: a test case for predicting lifestyles and emergence of pathogens.</title>
        <authorList>
            <person name="Haridas S."/>
            <person name="Albert R."/>
            <person name="Binder M."/>
            <person name="Bloem J."/>
            <person name="Labutti K."/>
            <person name="Salamov A."/>
            <person name="Andreopoulos B."/>
            <person name="Baker S."/>
            <person name="Barry K."/>
            <person name="Bills G."/>
            <person name="Bluhm B."/>
            <person name="Cannon C."/>
            <person name="Castanera R."/>
            <person name="Culley D."/>
            <person name="Daum C."/>
            <person name="Ezra D."/>
            <person name="Gonzalez J."/>
            <person name="Henrissat B."/>
            <person name="Kuo A."/>
            <person name="Liang C."/>
            <person name="Lipzen A."/>
            <person name="Lutzoni F."/>
            <person name="Magnuson J."/>
            <person name="Mondo S."/>
            <person name="Nolan M."/>
            <person name="Ohm R."/>
            <person name="Pangilinan J."/>
            <person name="Park H.-J."/>
            <person name="Ramirez L."/>
            <person name="Alfaro M."/>
            <person name="Sun H."/>
            <person name="Tritt A."/>
            <person name="Yoshinaga Y."/>
            <person name="Zwiers L.-H."/>
            <person name="Turgeon B."/>
            <person name="Goodwin S."/>
            <person name="Spatafora J."/>
            <person name="Crous P."/>
            <person name="Grigoriev I."/>
        </authorList>
    </citation>
    <scope>NUCLEOTIDE SEQUENCE</scope>
    <source>
        <strain evidence="3">CBS 110217</strain>
    </source>
</reference>
<evidence type="ECO:0000313" key="4">
    <source>
        <dbReference type="Proteomes" id="UP000799777"/>
    </source>
</evidence>
<gene>
    <name evidence="3" type="ORF">EK21DRAFT_86241</name>
</gene>
<protein>
    <submittedName>
        <fullName evidence="3">Uncharacterized protein</fullName>
    </submittedName>
</protein>
<comment type="caution">
    <text evidence="3">The sequence shown here is derived from an EMBL/GenBank/DDBJ whole genome shotgun (WGS) entry which is preliminary data.</text>
</comment>
<keyword evidence="4" id="KW-1185">Reference proteome</keyword>
<dbReference type="Proteomes" id="UP000799777">
    <property type="component" value="Unassembled WGS sequence"/>
</dbReference>
<dbReference type="AlphaFoldDB" id="A0A9P4HI38"/>
<proteinExistence type="predicted"/>
<dbReference type="OrthoDB" id="10379593at2759"/>
<evidence type="ECO:0000256" key="1">
    <source>
        <dbReference type="SAM" id="MobiDB-lite"/>
    </source>
</evidence>
<name>A0A9P4HI38_9PLEO</name>
<feature type="region of interest" description="Disordered" evidence="1">
    <location>
        <begin position="77"/>
        <end position="97"/>
    </location>
</feature>
<keyword evidence="2" id="KW-1133">Transmembrane helix</keyword>
<dbReference type="EMBL" id="ML978166">
    <property type="protein sequence ID" value="KAF2033441.1"/>
    <property type="molecule type" value="Genomic_DNA"/>
</dbReference>
<sequence>MNTTRIQQLFNQNITERPHENSMREMQAKPFRYKVKEGSPKCGPKQTSSDNDLDYTIDDPGTDDLLRPNMGRANFTIRTSKLSPKLKHSSPQSSSTEKVGKAKCSCINCKPCTKKSEPCRWCQFGRAENKLLLKKLEGYEKPHVPMRQRNDDFCLNLLIFAFFYWLTAQLFAQQTFCLIGSWAMLSLTCYFNMVVIDQEYSERGVKPFFIANLHTGLHKSIIREEPLLGWARVVTRPGGDEQERQCVGEVATVACLPVARRFRVSSSNVPPSSPLIASPTHQAGGVHRTRYSQDISTYVKGAHGVGSQG</sequence>